<keyword evidence="2" id="KW-1185">Reference proteome</keyword>
<name>A0ABU7GGH4_9SPHN</name>
<protein>
    <recommendedName>
        <fullName evidence="3">Globin</fullName>
    </recommendedName>
</protein>
<evidence type="ECO:0008006" key="3">
    <source>
        <dbReference type="Google" id="ProtNLM"/>
    </source>
</evidence>
<reference evidence="1 2" key="1">
    <citation type="submission" date="2024-01" db="EMBL/GenBank/DDBJ databases">
        <title>The genome sequence of Erythrobacteraceae sp. strain 1XM1-14.</title>
        <authorList>
            <person name="Liu Y."/>
        </authorList>
    </citation>
    <scope>NUCLEOTIDE SEQUENCE [LARGE SCALE GENOMIC DNA]</scope>
    <source>
        <strain evidence="1 2">1XM1-14</strain>
    </source>
</reference>
<dbReference type="Proteomes" id="UP001343492">
    <property type="component" value="Unassembled WGS sequence"/>
</dbReference>
<sequence>MEPAANLAMASMERLVELKGDITGEVIARYYARFPEARASFEQHGCGYREELEGRMVNTTAFFLLQWIENRTSTLIEQGTTIPRHHDTLQVGPQWYMGLIDTVLAVLLETIPAENADERGMWIAARSEIAQFVEQMRSEFFRKDDDGPLPAFDPPQSKSA</sequence>
<comment type="caution">
    <text evidence="1">The sequence shown here is derived from an EMBL/GenBank/DDBJ whole genome shotgun (WGS) entry which is preliminary data.</text>
</comment>
<dbReference type="RefSeq" id="WP_354145295.1">
    <property type="nucleotide sequence ID" value="NZ_JAZDQV010000011.1"/>
</dbReference>
<accession>A0ABU7GGH4</accession>
<organism evidence="1 2">
    <name type="scientific">Altererythrobacter litoralis</name>
    <dbReference type="NCBI Taxonomy" id="3113904"/>
    <lineage>
        <taxon>Bacteria</taxon>
        <taxon>Pseudomonadati</taxon>
        <taxon>Pseudomonadota</taxon>
        <taxon>Alphaproteobacteria</taxon>
        <taxon>Sphingomonadales</taxon>
        <taxon>Erythrobacteraceae</taxon>
        <taxon>Altererythrobacter</taxon>
    </lineage>
</organism>
<evidence type="ECO:0000313" key="2">
    <source>
        <dbReference type="Proteomes" id="UP001343492"/>
    </source>
</evidence>
<gene>
    <name evidence="1" type="ORF">VRS74_10890</name>
</gene>
<evidence type="ECO:0000313" key="1">
    <source>
        <dbReference type="EMBL" id="MEE1878188.1"/>
    </source>
</evidence>
<dbReference type="InterPro" id="IPR009050">
    <property type="entry name" value="Globin-like_sf"/>
</dbReference>
<dbReference type="EMBL" id="JAZDQV010000011">
    <property type="protein sequence ID" value="MEE1878188.1"/>
    <property type="molecule type" value="Genomic_DNA"/>
</dbReference>
<dbReference type="SUPFAM" id="SSF46458">
    <property type="entry name" value="Globin-like"/>
    <property type="match status" value="1"/>
</dbReference>
<proteinExistence type="predicted"/>